<feature type="binding site" evidence="5">
    <location>
        <position position="185"/>
    </location>
    <ligand>
        <name>ATP</name>
        <dbReference type="ChEBI" id="CHEBI:30616"/>
    </ligand>
</feature>
<comment type="caution">
    <text evidence="7">The sequence shown here is derived from an EMBL/GenBank/DDBJ whole genome shotgun (WGS) entry which is preliminary data.</text>
</comment>
<reference evidence="7 8" key="1">
    <citation type="submission" date="2023-07" db="EMBL/GenBank/DDBJ databases">
        <title>Genomic Encyclopedia of Type Strains, Phase IV (KMG-IV): sequencing the most valuable type-strain genomes for metagenomic binning, comparative biology and taxonomic classification.</title>
        <authorList>
            <person name="Goeker M."/>
        </authorList>
    </citation>
    <scope>NUCLEOTIDE SEQUENCE [LARGE SCALE GENOMIC DNA]</scope>
    <source>
        <strain evidence="7 8">DSM 29005</strain>
    </source>
</reference>
<dbReference type="PROSITE" id="PS50011">
    <property type="entry name" value="PROTEIN_KINASE_DOM"/>
    <property type="match status" value="1"/>
</dbReference>
<evidence type="ECO:0000313" key="8">
    <source>
        <dbReference type="Proteomes" id="UP001234495"/>
    </source>
</evidence>
<dbReference type="PANTHER" id="PTHR24348:SF22">
    <property type="entry name" value="NON-SPECIFIC SERINE_THREONINE PROTEIN KINASE"/>
    <property type="match status" value="1"/>
</dbReference>
<evidence type="ECO:0000256" key="1">
    <source>
        <dbReference type="ARBA" id="ARBA00022679"/>
    </source>
</evidence>
<keyword evidence="2 5" id="KW-0547">Nucleotide-binding</keyword>
<dbReference type="SUPFAM" id="SSF56112">
    <property type="entry name" value="Protein kinase-like (PK-like)"/>
    <property type="match status" value="1"/>
</dbReference>
<dbReference type="GO" id="GO:0016740">
    <property type="term" value="F:transferase activity"/>
    <property type="evidence" value="ECO:0007669"/>
    <property type="project" value="UniProtKB-KW"/>
</dbReference>
<gene>
    <name evidence="7" type="ORF">J2S19_001531</name>
</gene>
<dbReference type="Gene3D" id="1.10.510.10">
    <property type="entry name" value="Transferase(Phosphotransferase) domain 1"/>
    <property type="match status" value="1"/>
</dbReference>
<dbReference type="Proteomes" id="UP001234495">
    <property type="component" value="Unassembled WGS sequence"/>
</dbReference>
<accession>A0ABT9ZDE5</accession>
<proteinExistence type="predicted"/>
<dbReference type="RefSeq" id="WP_307339311.1">
    <property type="nucleotide sequence ID" value="NZ_JAUSUD010000005.1"/>
</dbReference>
<keyword evidence="1 7" id="KW-0808">Transferase</keyword>
<dbReference type="PANTHER" id="PTHR24348">
    <property type="entry name" value="SERINE/THREONINE-PROTEIN KINASE UNC-51-RELATED"/>
    <property type="match status" value="1"/>
</dbReference>
<evidence type="ECO:0000259" key="6">
    <source>
        <dbReference type="PROSITE" id="PS50011"/>
    </source>
</evidence>
<dbReference type="InterPro" id="IPR017441">
    <property type="entry name" value="Protein_kinase_ATP_BS"/>
</dbReference>
<evidence type="ECO:0000256" key="5">
    <source>
        <dbReference type="PROSITE-ProRule" id="PRU10141"/>
    </source>
</evidence>
<dbReference type="InterPro" id="IPR000719">
    <property type="entry name" value="Prot_kinase_dom"/>
</dbReference>
<sequence length="394" mass="46774">MISVEKGNSVYLSNKLDELVERLGDENINRYIDFYEVFPDSLQKLLSFFHYEFNRLLRYLNGRLRNGHYTAHESRDLIYLINEIKTIQSNLKGSELDFDLTQDYKQRLIECEDFLRDSGGSPIPNDFEKVNIIENEPIFYIRTAVKVPRQGRMTLYQTKVIGEGSYARVHKYKDEYYNRPFVIKKALKDLNDKELQRFRREFDEMKKLKSPYIIEVYNFDEENNQYVMEYADETLDDFIQKNNTKLDVNERVNLVRQILQAFIYINSKGILHRDISTKNILIKKYEGLNVVKVSDFGLVKIPDSTLTSKNTEFKGSLNDPKLEVIGFDNYEVRHETYALTRLIYFVMTGRRTLGSFNRKEFEDFIMKGISDNIDERYKDVEELRNSFVKIKAFN</sequence>
<name>A0ABT9ZDE5_9BACI</name>
<dbReference type="Pfam" id="PF00069">
    <property type="entry name" value="Pkinase"/>
    <property type="match status" value="1"/>
</dbReference>
<feature type="domain" description="Protein kinase" evidence="6">
    <location>
        <begin position="155"/>
        <end position="394"/>
    </location>
</feature>
<protein>
    <submittedName>
        <fullName evidence="7">tRNA A-37 threonylcarbamoyl transferase component Bud32</fullName>
    </submittedName>
</protein>
<dbReference type="InterPro" id="IPR008266">
    <property type="entry name" value="Tyr_kinase_AS"/>
</dbReference>
<dbReference type="EMBL" id="JAUSUD010000005">
    <property type="protein sequence ID" value="MDQ0230277.1"/>
    <property type="molecule type" value="Genomic_DNA"/>
</dbReference>
<evidence type="ECO:0000256" key="2">
    <source>
        <dbReference type="ARBA" id="ARBA00022741"/>
    </source>
</evidence>
<keyword evidence="4 5" id="KW-0067">ATP-binding</keyword>
<dbReference type="PROSITE" id="PS00107">
    <property type="entry name" value="PROTEIN_KINASE_ATP"/>
    <property type="match status" value="1"/>
</dbReference>
<evidence type="ECO:0000256" key="4">
    <source>
        <dbReference type="ARBA" id="ARBA00022840"/>
    </source>
</evidence>
<keyword evidence="8" id="KW-1185">Reference proteome</keyword>
<evidence type="ECO:0000313" key="7">
    <source>
        <dbReference type="EMBL" id="MDQ0230277.1"/>
    </source>
</evidence>
<dbReference type="InterPro" id="IPR011009">
    <property type="entry name" value="Kinase-like_dom_sf"/>
</dbReference>
<keyword evidence="3" id="KW-0418">Kinase</keyword>
<evidence type="ECO:0000256" key="3">
    <source>
        <dbReference type="ARBA" id="ARBA00022777"/>
    </source>
</evidence>
<organism evidence="7 8">
    <name type="scientific">Metabacillus malikii</name>
    <dbReference type="NCBI Taxonomy" id="1504265"/>
    <lineage>
        <taxon>Bacteria</taxon>
        <taxon>Bacillati</taxon>
        <taxon>Bacillota</taxon>
        <taxon>Bacilli</taxon>
        <taxon>Bacillales</taxon>
        <taxon>Bacillaceae</taxon>
        <taxon>Metabacillus</taxon>
    </lineage>
</organism>
<dbReference type="InterPro" id="IPR045269">
    <property type="entry name" value="Atg1-like"/>
</dbReference>
<dbReference type="PROSITE" id="PS00109">
    <property type="entry name" value="PROTEIN_KINASE_TYR"/>
    <property type="match status" value="1"/>
</dbReference>